<gene>
    <name evidence="5" type="ORF">CLV70_10659</name>
</gene>
<dbReference type="GO" id="GO:0003700">
    <property type="term" value="F:DNA-binding transcription factor activity"/>
    <property type="evidence" value="ECO:0007669"/>
    <property type="project" value="TreeGrafter"/>
</dbReference>
<dbReference type="OrthoDB" id="3324394at2"/>
<feature type="domain" description="HTH lacI-type" evidence="4">
    <location>
        <begin position="3"/>
        <end position="57"/>
    </location>
</feature>
<dbReference type="AlphaFoldDB" id="A0A2T0S7F1"/>
<organism evidence="5 6">
    <name type="scientific">Pseudosporangium ferrugineum</name>
    <dbReference type="NCBI Taxonomy" id="439699"/>
    <lineage>
        <taxon>Bacteria</taxon>
        <taxon>Bacillati</taxon>
        <taxon>Actinomycetota</taxon>
        <taxon>Actinomycetes</taxon>
        <taxon>Micromonosporales</taxon>
        <taxon>Micromonosporaceae</taxon>
        <taxon>Pseudosporangium</taxon>
    </lineage>
</organism>
<proteinExistence type="predicted"/>
<dbReference type="CDD" id="cd01392">
    <property type="entry name" value="HTH_LacI"/>
    <property type="match status" value="1"/>
</dbReference>
<dbReference type="Pfam" id="PF13377">
    <property type="entry name" value="Peripla_BP_3"/>
    <property type="match status" value="1"/>
</dbReference>
<dbReference type="InterPro" id="IPR046335">
    <property type="entry name" value="LacI/GalR-like_sensor"/>
</dbReference>
<keyword evidence="3" id="KW-0804">Transcription</keyword>
<dbReference type="Proteomes" id="UP000239209">
    <property type="component" value="Unassembled WGS sequence"/>
</dbReference>
<dbReference type="Pfam" id="PF00356">
    <property type="entry name" value="LacI"/>
    <property type="match status" value="1"/>
</dbReference>
<keyword evidence="1" id="KW-0805">Transcription regulation</keyword>
<evidence type="ECO:0000313" key="6">
    <source>
        <dbReference type="Proteomes" id="UP000239209"/>
    </source>
</evidence>
<dbReference type="InterPro" id="IPR028082">
    <property type="entry name" value="Peripla_BP_I"/>
</dbReference>
<keyword evidence="2" id="KW-0238">DNA-binding</keyword>
<dbReference type="GO" id="GO:0000976">
    <property type="term" value="F:transcription cis-regulatory region binding"/>
    <property type="evidence" value="ECO:0007669"/>
    <property type="project" value="TreeGrafter"/>
</dbReference>
<protein>
    <submittedName>
        <fullName evidence="5">LacI family transcriptional regulator</fullName>
    </submittedName>
</protein>
<evidence type="ECO:0000259" key="4">
    <source>
        <dbReference type="PROSITE" id="PS50932"/>
    </source>
</evidence>
<keyword evidence="6" id="KW-1185">Reference proteome</keyword>
<dbReference type="PANTHER" id="PTHR30146:SF153">
    <property type="entry name" value="LACTOSE OPERON REPRESSOR"/>
    <property type="match status" value="1"/>
</dbReference>
<dbReference type="PROSITE" id="PS00356">
    <property type="entry name" value="HTH_LACI_1"/>
    <property type="match status" value="1"/>
</dbReference>
<dbReference type="PROSITE" id="PS50932">
    <property type="entry name" value="HTH_LACI_2"/>
    <property type="match status" value="1"/>
</dbReference>
<dbReference type="InterPro" id="IPR000843">
    <property type="entry name" value="HTH_LacI"/>
</dbReference>
<dbReference type="SUPFAM" id="SSF53822">
    <property type="entry name" value="Periplasmic binding protein-like I"/>
    <property type="match status" value="1"/>
</dbReference>
<name>A0A2T0S7F1_9ACTN</name>
<sequence>MTRRLADVARHVGVSQATVSRVLNDKPGISRATRDAVLTALDVLGYERPAKLRGERARLVGIVLPEMANPVFPALAEAMAGALAKRGFSPVLCTRTVDGVSEADYVSILLEQQVSGVLFGGGHYQEGDADHGHYALLRERSLPTVLVNAAVDGLGFPQVGTDDAHGTDMAYAHLAALGHDRIAVLLGPADHVPSARRLAAYLAARDRHGHDGPVIVGRSPFTMAEAQVAAARLIGEGARALICAGDVMAIGAIRAAHRLGLSVPGDVSVVGFDDSPVMACTDPPLTTIRQPVDAMGRAAVSLLLHQIEGHPGRREELLFEPELVVRASTGAAPRSAPRLA</sequence>
<dbReference type="Gene3D" id="1.10.260.40">
    <property type="entry name" value="lambda repressor-like DNA-binding domains"/>
    <property type="match status" value="1"/>
</dbReference>
<dbReference type="SUPFAM" id="SSF47413">
    <property type="entry name" value="lambda repressor-like DNA-binding domains"/>
    <property type="match status" value="1"/>
</dbReference>
<evidence type="ECO:0000256" key="2">
    <source>
        <dbReference type="ARBA" id="ARBA00023125"/>
    </source>
</evidence>
<dbReference type="InterPro" id="IPR010982">
    <property type="entry name" value="Lambda_DNA-bd_dom_sf"/>
</dbReference>
<evidence type="ECO:0000256" key="3">
    <source>
        <dbReference type="ARBA" id="ARBA00023163"/>
    </source>
</evidence>
<evidence type="ECO:0000256" key="1">
    <source>
        <dbReference type="ARBA" id="ARBA00023015"/>
    </source>
</evidence>
<dbReference type="EMBL" id="PVZG01000006">
    <property type="protein sequence ID" value="PRY29342.1"/>
    <property type="molecule type" value="Genomic_DNA"/>
</dbReference>
<evidence type="ECO:0000313" key="5">
    <source>
        <dbReference type="EMBL" id="PRY29342.1"/>
    </source>
</evidence>
<dbReference type="Gene3D" id="3.40.50.2300">
    <property type="match status" value="2"/>
</dbReference>
<dbReference type="PANTHER" id="PTHR30146">
    <property type="entry name" value="LACI-RELATED TRANSCRIPTIONAL REPRESSOR"/>
    <property type="match status" value="1"/>
</dbReference>
<dbReference type="RefSeq" id="WP_106127003.1">
    <property type="nucleotide sequence ID" value="NZ_PVZG01000006.1"/>
</dbReference>
<dbReference type="SMART" id="SM00354">
    <property type="entry name" value="HTH_LACI"/>
    <property type="match status" value="1"/>
</dbReference>
<accession>A0A2T0S7F1</accession>
<reference evidence="5 6" key="1">
    <citation type="submission" date="2018-03" db="EMBL/GenBank/DDBJ databases">
        <title>Genomic Encyclopedia of Archaeal and Bacterial Type Strains, Phase II (KMG-II): from individual species to whole genera.</title>
        <authorList>
            <person name="Goeker M."/>
        </authorList>
    </citation>
    <scope>NUCLEOTIDE SEQUENCE [LARGE SCALE GENOMIC DNA]</scope>
    <source>
        <strain evidence="5 6">DSM 45348</strain>
    </source>
</reference>
<comment type="caution">
    <text evidence="5">The sequence shown here is derived from an EMBL/GenBank/DDBJ whole genome shotgun (WGS) entry which is preliminary data.</text>
</comment>